<dbReference type="EMBL" id="PFBW01000059">
    <property type="protein sequence ID" value="PIR77634.1"/>
    <property type="molecule type" value="Genomic_DNA"/>
</dbReference>
<evidence type="ECO:0008006" key="6">
    <source>
        <dbReference type="Google" id="ProtNLM"/>
    </source>
</evidence>
<evidence type="ECO:0000313" key="5">
    <source>
        <dbReference type="Proteomes" id="UP000228528"/>
    </source>
</evidence>
<evidence type="ECO:0000313" key="4">
    <source>
        <dbReference type="EMBL" id="PIR77634.1"/>
    </source>
</evidence>
<evidence type="ECO:0000259" key="3">
    <source>
        <dbReference type="Pfam" id="PF17768"/>
    </source>
</evidence>
<dbReference type="GO" id="GO:0003676">
    <property type="term" value="F:nucleic acid binding"/>
    <property type="evidence" value="ECO:0007669"/>
    <property type="project" value="InterPro"/>
</dbReference>
<feature type="non-terminal residue" evidence="4">
    <location>
        <position position="1"/>
    </location>
</feature>
<evidence type="ECO:0000256" key="1">
    <source>
        <dbReference type="ARBA" id="ARBA00022801"/>
    </source>
</evidence>
<protein>
    <recommendedName>
        <fullName evidence="6">Single-stranded-DNA-specific exonuclease RecJ</fullName>
    </recommendedName>
</protein>
<proteinExistence type="predicted"/>
<dbReference type="InterPro" id="IPR051673">
    <property type="entry name" value="SSDNA_exonuclease_RecJ"/>
</dbReference>
<comment type="caution">
    <text evidence="4">The sequence shown here is derived from an EMBL/GenBank/DDBJ whole genome shotgun (WGS) entry which is preliminary data.</text>
</comment>
<dbReference type="Pfam" id="PF02272">
    <property type="entry name" value="DHHA1"/>
    <property type="match status" value="1"/>
</dbReference>
<accession>A0A2M6P1S1</accession>
<gene>
    <name evidence="4" type="ORF">COU30_01375</name>
</gene>
<sequence length="424" mass="47575">HHAVPETPPPAFSVIHPKMPGEPYPDKGLCGGAVAFKVSQALLATHKKDHDTLPNGEQHEAFEKWLLDMVAVASVADMVPLLGESRTLTTFGLLVLNKTRRLGMRKLLSEARLLHDDGTLAKELDAESIGFQIAPRINAAGRLEHANVAYKLMVSEDPIEATDLAFQLDKNNTERKQITETYVTAAVEQIERDQLDKPILFVIGDEWKTGIVGLIASKLKERYYKPTIAMAYGHGSIMGSGRSIDGFNMIEAMQEIPEYFAKFGGHPMACGFTLSSKEQFLPFQEALIAKYHEKTKEKDMRRQLSIAAEVILEDVHWDLYDLLERFKPFGKDNEKPLFLAKGVTVAKVKAIGKQNNHIQLFVQHKTPRMRKLVGWNFCHTGKGKINWCNSLTIGDTIDVVFELGVNEWNGNRELQMTLIDLQKS</sequence>
<organism evidence="4 5">
    <name type="scientific">Candidatus Magasanikbacteria bacterium CG10_big_fil_rev_8_21_14_0_10_38_6</name>
    <dbReference type="NCBI Taxonomy" id="1974647"/>
    <lineage>
        <taxon>Bacteria</taxon>
        <taxon>Candidatus Magasanikiibacteriota</taxon>
    </lineage>
</organism>
<dbReference type="SUPFAM" id="SSF64182">
    <property type="entry name" value="DHH phosphoesterases"/>
    <property type="match status" value="1"/>
</dbReference>
<dbReference type="Pfam" id="PF17768">
    <property type="entry name" value="RecJ_OB"/>
    <property type="match status" value="1"/>
</dbReference>
<dbReference type="Gene3D" id="3.90.1640.30">
    <property type="match status" value="1"/>
</dbReference>
<reference evidence="5" key="1">
    <citation type="submission" date="2017-09" db="EMBL/GenBank/DDBJ databases">
        <title>Depth-based differentiation of microbial function through sediment-hosted aquifers and enrichment of novel symbionts in the deep terrestrial subsurface.</title>
        <authorList>
            <person name="Probst A.J."/>
            <person name="Ladd B."/>
            <person name="Jarett J.K."/>
            <person name="Geller-Mcgrath D.E."/>
            <person name="Sieber C.M.K."/>
            <person name="Emerson J.B."/>
            <person name="Anantharaman K."/>
            <person name="Thomas B.C."/>
            <person name="Malmstrom R."/>
            <person name="Stieglmeier M."/>
            <person name="Klingl A."/>
            <person name="Woyke T."/>
            <person name="Ryan C.M."/>
            <person name="Banfield J.F."/>
        </authorList>
    </citation>
    <scope>NUCLEOTIDE SEQUENCE [LARGE SCALE GENOMIC DNA]</scope>
</reference>
<dbReference type="Proteomes" id="UP000228528">
    <property type="component" value="Unassembled WGS sequence"/>
</dbReference>
<dbReference type="Gene3D" id="3.10.310.30">
    <property type="match status" value="1"/>
</dbReference>
<dbReference type="AlphaFoldDB" id="A0A2M6P1S1"/>
<dbReference type="InterPro" id="IPR041122">
    <property type="entry name" value="RecJ_OB"/>
</dbReference>
<dbReference type="GO" id="GO:0016787">
    <property type="term" value="F:hydrolase activity"/>
    <property type="evidence" value="ECO:0007669"/>
    <property type="project" value="UniProtKB-KW"/>
</dbReference>
<dbReference type="InterPro" id="IPR003156">
    <property type="entry name" value="DHHA1_dom"/>
</dbReference>
<feature type="domain" description="RecJ OB" evidence="3">
    <location>
        <begin position="308"/>
        <end position="420"/>
    </location>
</feature>
<dbReference type="InterPro" id="IPR038763">
    <property type="entry name" value="DHH_sf"/>
</dbReference>
<dbReference type="PANTHER" id="PTHR30255:SF2">
    <property type="entry name" value="SINGLE-STRANDED-DNA-SPECIFIC EXONUCLEASE RECJ"/>
    <property type="match status" value="1"/>
</dbReference>
<evidence type="ECO:0000259" key="2">
    <source>
        <dbReference type="Pfam" id="PF02272"/>
    </source>
</evidence>
<dbReference type="PANTHER" id="PTHR30255">
    <property type="entry name" value="SINGLE-STRANDED-DNA-SPECIFIC EXONUCLEASE RECJ"/>
    <property type="match status" value="1"/>
</dbReference>
<name>A0A2M6P1S1_9BACT</name>
<keyword evidence="1" id="KW-0378">Hydrolase</keyword>
<feature type="domain" description="DHHA1" evidence="2">
    <location>
        <begin position="199"/>
        <end position="289"/>
    </location>
</feature>